<dbReference type="Gene3D" id="2.130.10.10">
    <property type="entry name" value="YVTN repeat-like/Quinoprotein amine dehydrogenase"/>
    <property type="match status" value="3"/>
</dbReference>
<dbReference type="RefSeq" id="WP_193905663.1">
    <property type="nucleotide sequence ID" value="NZ_JADEXG010000011.1"/>
</dbReference>
<dbReference type="InterPro" id="IPR011047">
    <property type="entry name" value="Quinoprotein_ADH-like_sf"/>
</dbReference>
<dbReference type="EMBL" id="JADEXG010000011">
    <property type="protein sequence ID" value="MBE9077004.1"/>
    <property type="molecule type" value="Genomic_DNA"/>
</dbReference>
<evidence type="ECO:0000256" key="3">
    <source>
        <dbReference type="PROSITE-ProRule" id="PRU00221"/>
    </source>
</evidence>
<dbReference type="PROSITE" id="PS50294">
    <property type="entry name" value="WD_REPEATS_REGION"/>
    <property type="match status" value="1"/>
</dbReference>
<evidence type="ECO:0000256" key="2">
    <source>
        <dbReference type="ARBA" id="ARBA00022737"/>
    </source>
</evidence>
<reference evidence="4" key="1">
    <citation type="submission" date="2020-10" db="EMBL/GenBank/DDBJ databases">
        <authorList>
            <person name="Castelo-Branco R."/>
            <person name="Eusebio N."/>
            <person name="Adriana R."/>
            <person name="Vieira A."/>
            <person name="Brugerolle De Fraissinette N."/>
            <person name="Rezende De Castro R."/>
            <person name="Schneider M.P."/>
            <person name="Vasconcelos V."/>
            <person name="Leao P.N."/>
        </authorList>
    </citation>
    <scope>NUCLEOTIDE SEQUENCE</scope>
    <source>
        <strain evidence="4">LEGE 07310</strain>
    </source>
</reference>
<evidence type="ECO:0000313" key="4">
    <source>
        <dbReference type="EMBL" id="MBE9077004.1"/>
    </source>
</evidence>
<dbReference type="PANTHER" id="PTHR19848">
    <property type="entry name" value="WD40 REPEAT PROTEIN"/>
    <property type="match status" value="1"/>
</dbReference>
<keyword evidence="2" id="KW-0677">Repeat</keyword>
<comment type="caution">
    <text evidence="4">The sequence shown here is derived from an EMBL/GenBank/DDBJ whole genome shotgun (WGS) entry which is preliminary data.</text>
</comment>
<dbReference type="PANTHER" id="PTHR19848:SF8">
    <property type="entry name" value="F-BOX AND WD REPEAT DOMAIN CONTAINING 7"/>
    <property type="match status" value="1"/>
</dbReference>
<sequence>MPGVGQSAESFRLLWQHRLSDYVSALAWSADGQWLAAASAQGELVVVQAGTDGFLSEENWIFTLPSAQAEAISGIGFSADSRMLAAAGQAGTVTLWAMDAPDFPQIRQRSYPGIWIDRLAWHPLKNQLAYSVGKDCYLWDAAADRLVAQLNFQASSGLHLAWHPQGERLAVSGHGGVKVWSAADWAAEPTLIQVPGASLYAAWSAEGRYLASGNLDRTLTVVEWGSPPPWFMQGFPGKVRCLSWSDSPTKSGSPLLAAACAEGITVWERTAQPGGGWRSQVLQQHRGTVNAIAFQPRTQLLASAGLDGLVCLWPQGGHVQTLKGLTAGSSGLSWHPSGQLAVAGSAGELMVWTRNRRGVGFG</sequence>
<protein>
    <recommendedName>
        <fullName evidence="6">WD40 repeat domain-containing protein</fullName>
    </recommendedName>
</protein>
<dbReference type="InterPro" id="IPR001680">
    <property type="entry name" value="WD40_rpt"/>
</dbReference>
<gene>
    <name evidence="4" type="ORF">IQ241_06785</name>
</gene>
<feature type="repeat" description="WD" evidence="3">
    <location>
        <begin position="282"/>
        <end position="313"/>
    </location>
</feature>
<dbReference type="AlphaFoldDB" id="A0A8J7AM74"/>
<accession>A0A8J7AM74</accession>
<dbReference type="InterPro" id="IPR015943">
    <property type="entry name" value="WD40/YVTN_repeat-like_dom_sf"/>
</dbReference>
<dbReference type="Proteomes" id="UP000636505">
    <property type="component" value="Unassembled WGS sequence"/>
</dbReference>
<keyword evidence="5" id="KW-1185">Reference proteome</keyword>
<evidence type="ECO:0000256" key="1">
    <source>
        <dbReference type="ARBA" id="ARBA00022574"/>
    </source>
</evidence>
<organism evidence="4 5">
    <name type="scientific">Vasconcelosia minhoensis LEGE 07310</name>
    <dbReference type="NCBI Taxonomy" id="915328"/>
    <lineage>
        <taxon>Bacteria</taxon>
        <taxon>Bacillati</taxon>
        <taxon>Cyanobacteriota</taxon>
        <taxon>Cyanophyceae</taxon>
        <taxon>Nodosilineales</taxon>
        <taxon>Cymatolegaceae</taxon>
        <taxon>Vasconcelosia</taxon>
        <taxon>Vasconcelosia minhoensis</taxon>
    </lineage>
</organism>
<name>A0A8J7AM74_9CYAN</name>
<dbReference type="SUPFAM" id="SSF50998">
    <property type="entry name" value="Quinoprotein alcohol dehydrogenase-like"/>
    <property type="match status" value="1"/>
</dbReference>
<evidence type="ECO:0008006" key="6">
    <source>
        <dbReference type="Google" id="ProtNLM"/>
    </source>
</evidence>
<dbReference type="SMART" id="SM00320">
    <property type="entry name" value="WD40"/>
    <property type="match status" value="8"/>
</dbReference>
<proteinExistence type="predicted"/>
<dbReference type="PROSITE" id="PS50082">
    <property type="entry name" value="WD_REPEATS_2"/>
    <property type="match status" value="1"/>
</dbReference>
<evidence type="ECO:0000313" key="5">
    <source>
        <dbReference type="Proteomes" id="UP000636505"/>
    </source>
</evidence>
<dbReference type="Pfam" id="PF00400">
    <property type="entry name" value="WD40"/>
    <property type="match status" value="4"/>
</dbReference>
<keyword evidence="1 3" id="KW-0853">WD repeat</keyword>